<evidence type="ECO:0000259" key="5">
    <source>
        <dbReference type="Pfam" id="PF00389"/>
    </source>
</evidence>
<dbReference type="Gene3D" id="3.40.50.720">
    <property type="entry name" value="NAD(P)-binding Rossmann-like Domain"/>
    <property type="match status" value="2"/>
</dbReference>
<evidence type="ECO:0000256" key="1">
    <source>
        <dbReference type="ARBA" id="ARBA00005854"/>
    </source>
</evidence>
<evidence type="ECO:0000259" key="6">
    <source>
        <dbReference type="Pfam" id="PF02826"/>
    </source>
</evidence>
<dbReference type="CDD" id="cd05300">
    <property type="entry name" value="2-Hacid_dh_1"/>
    <property type="match status" value="1"/>
</dbReference>
<evidence type="ECO:0000256" key="3">
    <source>
        <dbReference type="ARBA" id="ARBA00023027"/>
    </source>
</evidence>
<dbReference type="AlphaFoldDB" id="A0A3A1QVH6"/>
<dbReference type="PANTHER" id="PTHR43333:SF1">
    <property type="entry name" value="D-ISOMER SPECIFIC 2-HYDROXYACID DEHYDROGENASE NAD-BINDING DOMAIN-CONTAINING PROTEIN"/>
    <property type="match status" value="1"/>
</dbReference>
<dbReference type="PANTHER" id="PTHR43333">
    <property type="entry name" value="2-HACID_DH_C DOMAIN-CONTAINING PROTEIN"/>
    <property type="match status" value="1"/>
</dbReference>
<feature type="domain" description="D-isomer specific 2-hydroxyacid dehydrogenase catalytic" evidence="5">
    <location>
        <begin position="26"/>
        <end position="303"/>
    </location>
</feature>
<protein>
    <submittedName>
        <fullName evidence="7">D-2-hydroxyacid dehydrogenase</fullName>
    </submittedName>
</protein>
<sequence length="316" mass="35640">MKILFTFQPPEEMKMKWAAAFPACDFQFYEGIQSAGKSLAEAEVIVTYGEDLNEEHILKAEQLRWVMVMSAGLELMPLKMLKEKEILITNVKGIHAIPMAEFVLGLMLQYAKQFPRIMKDIDQGIWHREIPGLELAGQALLILGAGAIGSEIARLGKAFRMNVLGINTSGRKAENFDSMYQMDNLEGALGEADYVISVLPSTDYTRGLLGKEHFQCMKTSAVFINIGRGDLFKSTVLVEALENNEIAHAFLDVFETEPLESVHPYWNMEKVTITPHLSSRTKEYLPRSAAIFEENLKSYMNNGVNYINEIDLERGY</sequence>
<proteinExistence type="inferred from homology"/>
<gene>
    <name evidence="7" type="ORF">D3H55_13835</name>
</gene>
<dbReference type="FunFam" id="3.40.50.720:FF:000363">
    <property type="entry name" value="D-isomer specific 2-hydroxyacid dehydrogenase"/>
    <property type="match status" value="1"/>
</dbReference>
<evidence type="ECO:0000256" key="2">
    <source>
        <dbReference type="ARBA" id="ARBA00023002"/>
    </source>
</evidence>
<dbReference type="Pfam" id="PF00389">
    <property type="entry name" value="2-Hacid_dh"/>
    <property type="match status" value="1"/>
</dbReference>
<dbReference type="OrthoDB" id="9805416at2"/>
<keyword evidence="2 4" id="KW-0560">Oxidoreductase</keyword>
<keyword evidence="3" id="KW-0520">NAD</keyword>
<comment type="similarity">
    <text evidence="1 4">Belongs to the D-isomer specific 2-hydroxyacid dehydrogenase family.</text>
</comment>
<dbReference type="InterPro" id="IPR006140">
    <property type="entry name" value="D-isomer_DH_NAD-bd"/>
</dbReference>
<name>A0A3A1QVH6_9BACI</name>
<keyword evidence="8" id="KW-1185">Reference proteome</keyword>
<dbReference type="InterPro" id="IPR006139">
    <property type="entry name" value="D-isomer_2_OHA_DH_cat_dom"/>
</dbReference>
<dbReference type="GO" id="GO:0051287">
    <property type="term" value="F:NAD binding"/>
    <property type="evidence" value="ECO:0007669"/>
    <property type="project" value="InterPro"/>
</dbReference>
<dbReference type="Proteomes" id="UP000265801">
    <property type="component" value="Unassembled WGS sequence"/>
</dbReference>
<dbReference type="Pfam" id="PF02826">
    <property type="entry name" value="2-Hacid_dh_C"/>
    <property type="match status" value="1"/>
</dbReference>
<dbReference type="EMBL" id="QXIR01000018">
    <property type="protein sequence ID" value="RIW32344.1"/>
    <property type="molecule type" value="Genomic_DNA"/>
</dbReference>
<dbReference type="RefSeq" id="WP_119547600.1">
    <property type="nucleotide sequence ID" value="NZ_QXIR01000018.1"/>
</dbReference>
<reference evidence="7 8" key="1">
    <citation type="submission" date="2018-09" db="EMBL/GenBank/DDBJ databases">
        <title>Bacillus saliacetes sp. nov., isolated from Thai shrimp paste (Ka-pi).</title>
        <authorList>
            <person name="Daroonpunt R."/>
            <person name="Tanasupawat S."/>
            <person name="Yiamsombut S."/>
        </authorList>
    </citation>
    <scope>NUCLEOTIDE SEQUENCE [LARGE SCALE GENOMIC DNA]</scope>
    <source>
        <strain evidence="7 8">SKP7-4</strain>
    </source>
</reference>
<dbReference type="SUPFAM" id="SSF52283">
    <property type="entry name" value="Formate/glycerate dehydrogenase catalytic domain-like"/>
    <property type="match status" value="1"/>
</dbReference>
<comment type="caution">
    <text evidence="7">The sequence shown here is derived from an EMBL/GenBank/DDBJ whole genome shotgun (WGS) entry which is preliminary data.</text>
</comment>
<dbReference type="SUPFAM" id="SSF51735">
    <property type="entry name" value="NAD(P)-binding Rossmann-fold domains"/>
    <property type="match status" value="1"/>
</dbReference>
<feature type="domain" description="D-isomer specific 2-hydroxyacid dehydrogenase NAD-binding" evidence="6">
    <location>
        <begin position="104"/>
        <end position="278"/>
    </location>
</feature>
<dbReference type="GO" id="GO:0016616">
    <property type="term" value="F:oxidoreductase activity, acting on the CH-OH group of donors, NAD or NADP as acceptor"/>
    <property type="evidence" value="ECO:0007669"/>
    <property type="project" value="InterPro"/>
</dbReference>
<dbReference type="InterPro" id="IPR036291">
    <property type="entry name" value="NAD(P)-bd_dom_sf"/>
</dbReference>
<accession>A0A3A1QVH6</accession>
<evidence type="ECO:0000313" key="8">
    <source>
        <dbReference type="Proteomes" id="UP000265801"/>
    </source>
</evidence>
<evidence type="ECO:0000256" key="4">
    <source>
        <dbReference type="RuleBase" id="RU003719"/>
    </source>
</evidence>
<evidence type="ECO:0000313" key="7">
    <source>
        <dbReference type="EMBL" id="RIW32344.1"/>
    </source>
</evidence>
<organism evidence="7 8">
    <name type="scientific">Bacillus salacetis</name>
    <dbReference type="NCBI Taxonomy" id="2315464"/>
    <lineage>
        <taxon>Bacteria</taxon>
        <taxon>Bacillati</taxon>
        <taxon>Bacillota</taxon>
        <taxon>Bacilli</taxon>
        <taxon>Bacillales</taxon>
        <taxon>Bacillaceae</taxon>
        <taxon>Bacillus</taxon>
    </lineage>
</organism>